<evidence type="ECO:0000313" key="5">
    <source>
        <dbReference type="EMBL" id="KAG9396852.1"/>
    </source>
</evidence>
<dbReference type="GO" id="GO:0000159">
    <property type="term" value="C:protein phosphatase type 2A complex"/>
    <property type="evidence" value="ECO:0007669"/>
    <property type="project" value="TreeGrafter"/>
</dbReference>
<dbReference type="EMBL" id="JAHDYR010000005">
    <property type="protein sequence ID" value="KAG9396852.1"/>
    <property type="molecule type" value="Genomic_DNA"/>
</dbReference>
<comment type="caution">
    <text evidence="5">The sequence shown here is derived from an EMBL/GenBank/DDBJ whole genome shotgun (WGS) entry which is preliminary data.</text>
</comment>
<name>A0A8J6BG85_9EUKA</name>
<keyword evidence="2" id="KW-0106">Calcium</keyword>
<reference evidence="5" key="1">
    <citation type="submission" date="2021-05" db="EMBL/GenBank/DDBJ databases">
        <title>A free-living protist that lacks canonical eukaryotic 1 DNA replication and segregation systems.</title>
        <authorList>
            <person name="Salas-Leiva D.E."/>
            <person name="Tromer E.C."/>
            <person name="Curtis B.A."/>
            <person name="Jerlstrom-Hultqvist J."/>
            <person name="Kolisko M."/>
            <person name="Yi Z."/>
            <person name="Salas-Leiva J.S."/>
            <person name="Gallot-Lavallee L."/>
            <person name="Kops G.J.P.L."/>
            <person name="Archibald J.M."/>
            <person name="Simpson A.G.B."/>
            <person name="Roger A.J."/>
        </authorList>
    </citation>
    <scope>NUCLEOTIDE SEQUENCE</scope>
    <source>
        <strain evidence="5">BICM</strain>
    </source>
</reference>
<accession>A0A8J6BG85</accession>
<keyword evidence="1" id="KW-0479">Metal-binding</keyword>
<evidence type="ECO:0000256" key="2">
    <source>
        <dbReference type="ARBA" id="ARBA00022837"/>
    </source>
</evidence>
<dbReference type="Gene3D" id="1.10.238.10">
    <property type="entry name" value="EF-hand"/>
    <property type="match status" value="1"/>
</dbReference>
<dbReference type="InterPro" id="IPR011992">
    <property type="entry name" value="EF-hand-dom_pair"/>
</dbReference>
<dbReference type="GO" id="GO:0046872">
    <property type="term" value="F:metal ion binding"/>
    <property type="evidence" value="ECO:0007669"/>
    <property type="project" value="UniProtKB-KW"/>
</dbReference>
<dbReference type="FunFam" id="1.10.238.10:FF:000025">
    <property type="entry name" value="serine/threonine-protein phosphatase 2A regulatory subunit B'' subunit alpha"/>
    <property type="match status" value="1"/>
</dbReference>
<dbReference type="GO" id="GO:0019888">
    <property type="term" value="F:protein phosphatase regulator activity"/>
    <property type="evidence" value="ECO:0007669"/>
    <property type="project" value="TreeGrafter"/>
</dbReference>
<dbReference type="PANTHER" id="PTHR14095:SF0">
    <property type="entry name" value="MIP22305P"/>
    <property type="match status" value="1"/>
</dbReference>
<evidence type="ECO:0000313" key="6">
    <source>
        <dbReference type="Proteomes" id="UP000717585"/>
    </source>
</evidence>
<feature type="domain" description="PP2A regulatory subunit B'' EF-hand" evidence="4">
    <location>
        <begin position="250"/>
        <end position="338"/>
    </location>
</feature>
<sequence length="557" mass="64488">MLGTSMPASNWSPGAGNWTAGTERKMNHLFFNFISLPETQKIIEQLFEAAKAGTIQQKFDELAPTRRTDSPLRKICSEMPPSSPRTPASPRNQELSTPTKPAAEDIMASDFDTPPSLESSLVSNLTMTPIPPRTGAIRMSEDELASLLREGSMVPPIYDPESIRKPRADTVRELAAIDKVFEEFPNGVGMLDRLQQGRAHPFAFRDVLLRDVCRLPGFFGPLMFRQISAKDLVGKEEFVTWYNAKMRNKDDAERFVSVLAPDDRSYLEFSDFLPPLEILLDSHPGLDFLKETPEFQLKYIRTIVCRIMFAADESNTGRVGPRHLRRADIVSAFREVDQTEDVNAVLRFFSYEHFYVIYCKFWELDRDHDHLLSETDLAAYGNYSLSTRCVERIFQEVPRRFTSGVRGMMGFEDFVWFILAEEDKNQLPSQRYWFSIADRDGDGFTTPADFEYFFTEQQERLRHIGFEEIELQDARCQMIDMVNPPEETLISLDDIRRSLMPANYYNLIFNLNKLMMFERKDPYTYHFDASAPEQCDWDRWARVEYDRLEALDEDDGY</sequence>
<gene>
    <name evidence="5" type="ORF">J8273_1899</name>
</gene>
<dbReference type="OrthoDB" id="5586at2759"/>
<dbReference type="Pfam" id="PF17958">
    <property type="entry name" value="EF-hand_13"/>
    <property type="match status" value="1"/>
</dbReference>
<proteinExistence type="predicted"/>
<evidence type="ECO:0000259" key="4">
    <source>
        <dbReference type="Pfam" id="PF17958"/>
    </source>
</evidence>
<feature type="compositionally biased region" description="Basic and acidic residues" evidence="3">
    <location>
        <begin position="64"/>
        <end position="76"/>
    </location>
</feature>
<dbReference type="SUPFAM" id="SSF47473">
    <property type="entry name" value="EF-hand"/>
    <property type="match status" value="2"/>
</dbReference>
<dbReference type="FunFam" id="1.10.238.220:FF:000003">
    <property type="entry name" value="Phosphoprotein phosphatase 2A regulatory subunit"/>
    <property type="match status" value="1"/>
</dbReference>
<dbReference type="Gene3D" id="1.10.238.220">
    <property type="match status" value="1"/>
</dbReference>
<dbReference type="PANTHER" id="PTHR14095">
    <property type="entry name" value="PHOSPHATASE 2A REGULATORY SUBUNIT-RELATED"/>
    <property type="match status" value="1"/>
</dbReference>
<evidence type="ECO:0000256" key="3">
    <source>
        <dbReference type="SAM" id="MobiDB-lite"/>
    </source>
</evidence>
<feature type="region of interest" description="Disordered" evidence="3">
    <location>
        <begin position="64"/>
        <end position="99"/>
    </location>
</feature>
<evidence type="ECO:0000256" key="1">
    <source>
        <dbReference type="ARBA" id="ARBA00022723"/>
    </source>
</evidence>
<protein>
    <submittedName>
        <fullName evidence="5">EF-hand domain pair</fullName>
    </submittedName>
</protein>
<dbReference type="AlphaFoldDB" id="A0A8J6BG85"/>
<organism evidence="5 6">
    <name type="scientific">Carpediemonas membranifera</name>
    <dbReference type="NCBI Taxonomy" id="201153"/>
    <lineage>
        <taxon>Eukaryota</taxon>
        <taxon>Metamonada</taxon>
        <taxon>Carpediemonas-like organisms</taxon>
        <taxon>Carpediemonas</taxon>
    </lineage>
</organism>
<dbReference type="Proteomes" id="UP000717585">
    <property type="component" value="Unassembled WGS sequence"/>
</dbReference>
<keyword evidence="6" id="KW-1185">Reference proteome</keyword>
<dbReference type="InterPro" id="IPR041534">
    <property type="entry name" value="EF-hand_13"/>
</dbReference>